<dbReference type="InterPro" id="IPR025916">
    <property type="entry name" value="YdjO"/>
</dbReference>
<dbReference type="RefSeq" id="WP_190915795.1">
    <property type="nucleotide sequence ID" value="NZ_JACXIZ010000012.1"/>
</dbReference>
<dbReference type="EMBL" id="JACXIZ010000012">
    <property type="protein sequence ID" value="MBD2844791.1"/>
    <property type="molecule type" value="Genomic_DNA"/>
</dbReference>
<dbReference type="Pfam" id="PF14169">
    <property type="entry name" value="YdjO"/>
    <property type="match status" value="1"/>
</dbReference>
<evidence type="ECO:0000313" key="2">
    <source>
        <dbReference type="Proteomes" id="UP000621560"/>
    </source>
</evidence>
<accession>A0A927BRX4</accession>
<keyword evidence="2" id="KW-1185">Reference proteome</keyword>
<protein>
    <submittedName>
        <fullName evidence="1">Cold-shock protein</fullName>
    </submittedName>
</protein>
<evidence type="ECO:0000313" key="1">
    <source>
        <dbReference type="EMBL" id="MBD2844791.1"/>
    </source>
</evidence>
<reference evidence="1" key="1">
    <citation type="submission" date="2020-09" db="EMBL/GenBank/DDBJ databases">
        <title>A novel bacterium of genus Paenibacillus, isolated from South China Sea.</title>
        <authorList>
            <person name="Huang H."/>
            <person name="Mo K."/>
            <person name="Hu Y."/>
        </authorList>
    </citation>
    <scope>NUCLEOTIDE SEQUENCE</scope>
    <source>
        <strain evidence="1">IB182496</strain>
    </source>
</reference>
<name>A0A927BRX4_9BACL</name>
<proteinExistence type="predicted"/>
<comment type="caution">
    <text evidence="1">The sequence shown here is derived from an EMBL/GenBank/DDBJ whole genome shotgun (WGS) entry which is preliminary data.</text>
</comment>
<gene>
    <name evidence="1" type="ORF">IDH44_06275</name>
</gene>
<sequence>MYYSKKNVEPTPEEETAVWSCSSEGCTCWMRDDFSFQTRPLCPICDSPMIEGSKLLPVLKP</sequence>
<organism evidence="1 2">
    <name type="scientific">Paenibacillus sabuli</name>
    <dbReference type="NCBI Taxonomy" id="2772509"/>
    <lineage>
        <taxon>Bacteria</taxon>
        <taxon>Bacillati</taxon>
        <taxon>Bacillota</taxon>
        <taxon>Bacilli</taxon>
        <taxon>Bacillales</taxon>
        <taxon>Paenibacillaceae</taxon>
        <taxon>Paenibacillus</taxon>
    </lineage>
</organism>
<dbReference type="Proteomes" id="UP000621560">
    <property type="component" value="Unassembled WGS sequence"/>
</dbReference>
<dbReference type="AlphaFoldDB" id="A0A927BRX4"/>